<gene>
    <name evidence="2" type="ORF">DA69_00070</name>
    <name evidence="3" type="ORF">DA69_14090</name>
</gene>
<evidence type="ECO:0000256" key="1">
    <source>
        <dbReference type="SAM" id="Phobius"/>
    </source>
</evidence>
<keyword evidence="1" id="KW-0812">Transmembrane</keyword>
<reference evidence="2" key="2">
    <citation type="submission" date="2016-05" db="EMBL/GenBank/DDBJ databases">
        <title>Complete genome sequence of Brevundimonas naejangsanensis B1.</title>
        <authorList>
            <person name="Wang S."/>
            <person name="Zhang T."/>
            <person name="Bao M."/>
            <person name="Su H."/>
        </authorList>
    </citation>
    <scope>NUCLEOTIDE SEQUENCE</scope>
    <source>
        <strain evidence="2">B1</strain>
    </source>
</reference>
<dbReference type="RefSeq" id="WP_025978690.1">
    <property type="nucleotide sequence ID" value="NZ_CP015614.1"/>
</dbReference>
<keyword evidence="1" id="KW-1133">Transmembrane helix</keyword>
<evidence type="ECO:0000313" key="4">
    <source>
        <dbReference type="Proteomes" id="UP000077603"/>
    </source>
</evidence>
<dbReference type="OrthoDB" id="9963332at2"/>
<keyword evidence="4" id="KW-1185">Reference proteome</keyword>
<sequence length="211" mass="22961">MADTVASTRASIEALKERLQRTTTRERLLLGGLALGVAFYAPVAALEARTTQADAYIDALGEQSTARLTAAAARRIADGAADRLALEDMNAWGFEAANPAVAQVLIEQRLLEALSAVDLPNARIVTNAKVEAIGPTQWLDVEVQSDLRWGPAFAFLDKLGEWPEGFRVVGFRYELTPPRPMMVEDGPPQTSGKLWLRLAFPVRLTQTETAS</sequence>
<evidence type="ECO:0000313" key="3">
    <source>
        <dbReference type="EMBL" id="ANF55761.1"/>
    </source>
</evidence>
<dbReference type="KEGG" id="bne:DA69_00070"/>
<dbReference type="STRING" id="588932.DA69_00070"/>
<dbReference type="AlphaFoldDB" id="A0A172Y270"/>
<name>A0A172Y270_9CAUL</name>
<organism evidence="2 4">
    <name type="scientific">Brevundimonas naejangsanensis</name>
    <dbReference type="NCBI Taxonomy" id="588932"/>
    <lineage>
        <taxon>Bacteria</taxon>
        <taxon>Pseudomonadati</taxon>
        <taxon>Pseudomonadota</taxon>
        <taxon>Alphaproteobacteria</taxon>
        <taxon>Caulobacterales</taxon>
        <taxon>Caulobacteraceae</taxon>
        <taxon>Brevundimonas</taxon>
    </lineage>
</organism>
<dbReference type="EMBL" id="CP015614">
    <property type="protein sequence ID" value="ANF55761.1"/>
    <property type="molecule type" value="Genomic_DNA"/>
</dbReference>
<protein>
    <recommendedName>
        <fullName evidence="5">General secretion pathway protein GspM</fullName>
    </recommendedName>
</protein>
<reference evidence="2 4" key="1">
    <citation type="journal article" date="2014" name="Genome Announc.">
        <title>Genome Sequence of a Promising Hydrogen-Producing Facultative Anaerobic Bacterium, Brevundimonas naejangsanensis Strain B1.</title>
        <authorList>
            <person name="Su H."/>
            <person name="Zhang T."/>
            <person name="Bao M."/>
            <person name="Jiang Y."/>
            <person name="Wang Y."/>
            <person name="Tan T."/>
        </authorList>
    </citation>
    <scope>NUCLEOTIDE SEQUENCE [LARGE SCALE GENOMIC DNA]</scope>
    <source>
        <strain evidence="2 4">B1</strain>
    </source>
</reference>
<evidence type="ECO:0008006" key="5">
    <source>
        <dbReference type="Google" id="ProtNLM"/>
    </source>
</evidence>
<proteinExistence type="predicted"/>
<dbReference type="Proteomes" id="UP000077603">
    <property type="component" value="Chromosome"/>
</dbReference>
<dbReference type="KEGG" id="bne:DA69_14090"/>
<feature type="transmembrane region" description="Helical" evidence="1">
    <location>
        <begin position="28"/>
        <end position="46"/>
    </location>
</feature>
<evidence type="ECO:0000313" key="2">
    <source>
        <dbReference type="EMBL" id="ANF53307.1"/>
    </source>
</evidence>
<keyword evidence="1" id="KW-0472">Membrane</keyword>
<accession>A0A172Y270</accession>
<dbReference type="EMBL" id="CP015614">
    <property type="protein sequence ID" value="ANF53307.1"/>
    <property type="molecule type" value="Genomic_DNA"/>
</dbReference>